<dbReference type="Gene3D" id="1.10.10.10">
    <property type="entry name" value="Winged helix-like DNA-binding domain superfamily/Winged helix DNA-binding domain"/>
    <property type="match status" value="1"/>
</dbReference>
<dbReference type="GO" id="GO:0032993">
    <property type="term" value="C:protein-DNA complex"/>
    <property type="evidence" value="ECO:0007669"/>
    <property type="project" value="TreeGrafter"/>
</dbReference>
<dbReference type="EMBL" id="CACRYJ010000064">
    <property type="protein sequence ID" value="VZO39839.1"/>
    <property type="molecule type" value="Genomic_DNA"/>
</dbReference>
<sequence>MDLVSACEVFVSVAERSSFTTGAAVAGVTQSVASRKVAALEVELGGRLFERTSRRVELTRLGHEVLPAAERLVRAAGELRVDARRSRRRPIALGIPSGLPPAELAHLVATARRADLHLEVRPADPAERADALRSGVLDLGLEPAAADQARWCVPLGVGRSSRGGRDLGADITFYLASIRSGRGSRPAEAGRIWIQPEDAVPHVRDRLVFAAQSAGLAPAQVRVATDMVAAVAEVWSRDDLVLCSEADAEQYGLGWSRVGDAGLVRGYDVAGREADLVRRFLGVAITDVAGALGAELSDRGAVPR</sequence>
<name>A0A7M4DQU5_9MICO</name>
<dbReference type="GO" id="GO:0003700">
    <property type="term" value="F:DNA-binding transcription factor activity"/>
    <property type="evidence" value="ECO:0007669"/>
    <property type="project" value="InterPro"/>
</dbReference>
<keyword evidence="4" id="KW-0804">Transcription</keyword>
<dbReference type="InterPro" id="IPR036388">
    <property type="entry name" value="WH-like_DNA-bd_sf"/>
</dbReference>
<evidence type="ECO:0000256" key="2">
    <source>
        <dbReference type="ARBA" id="ARBA00023015"/>
    </source>
</evidence>
<reference evidence="6 7" key="1">
    <citation type="submission" date="2019-11" db="EMBL/GenBank/DDBJ databases">
        <authorList>
            <person name="Criscuolo A."/>
        </authorList>
    </citation>
    <scope>NUCLEOTIDE SEQUENCE [LARGE SCALE GENOMIC DNA]</scope>
    <source>
        <strain evidence="6">CIP111667</strain>
    </source>
</reference>
<dbReference type="Proteomes" id="UP000419743">
    <property type="component" value="Unassembled WGS sequence"/>
</dbReference>
<dbReference type="PANTHER" id="PTHR30346:SF0">
    <property type="entry name" value="HCA OPERON TRANSCRIPTIONAL ACTIVATOR HCAR"/>
    <property type="match status" value="1"/>
</dbReference>
<comment type="similarity">
    <text evidence="1">Belongs to the LysR transcriptional regulatory family.</text>
</comment>
<evidence type="ECO:0000313" key="6">
    <source>
        <dbReference type="EMBL" id="VZO39839.1"/>
    </source>
</evidence>
<dbReference type="PROSITE" id="PS50931">
    <property type="entry name" value="HTH_LYSR"/>
    <property type="match status" value="1"/>
</dbReference>
<proteinExistence type="inferred from homology"/>
<dbReference type="InterPro" id="IPR036390">
    <property type="entry name" value="WH_DNA-bd_sf"/>
</dbReference>
<evidence type="ECO:0000256" key="1">
    <source>
        <dbReference type="ARBA" id="ARBA00009437"/>
    </source>
</evidence>
<dbReference type="RefSeq" id="WP_156743135.1">
    <property type="nucleotide sequence ID" value="NZ_CACRYJ010000064.1"/>
</dbReference>
<dbReference type="GO" id="GO:0003677">
    <property type="term" value="F:DNA binding"/>
    <property type="evidence" value="ECO:0007669"/>
    <property type="project" value="UniProtKB-KW"/>
</dbReference>
<organism evidence="6 7">
    <name type="scientific">Occultella aeris</name>
    <dbReference type="NCBI Taxonomy" id="2761496"/>
    <lineage>
        <taxon>Bacteria</taxon>
        <taxon>Bacillati</taxon>
        <taxon>Actinomycetota</taxon>
        <taxon>Actinomycetes</taxon>
        <taxon>Micrococcales</taxon>
        <taxon>Ruaniaceae</taxon>
        <taxon>Occultella</taxon>
    </lineage>
</organism>
<feature type="domain" description="HTH lysR-type" evidence="5">
    <location>
        <begin position="1"/>
        <end position="59"/>
    </location>
</feature>
<comment type="caution">
    <text evidence="6">The sequence shown here is derived from an EMBL/GenBank/DDBJ whole genome shotgun (WGS) entry which is preliminary data.</text>
</comment>
<keyword evidence="2" id="KW-0805">Transcription regulation</keyword>
<dbReference type="Pfam" id="PF00126">
    <property type="entry name" value="HTH_1"/>
    <property type="match status" value="1"/>
</dbReference>
<dbReference type="InterPro" id="IPR000847">
    <property type="entry name" value="LysR_HTH_N"/>
</dbReference>
<dbReference type="PANTHER" id="PTHR30346">
    <property type="entry name" value="TRANSCRIPTIONAL DUAL REGULATOR HCAR-RELATED"/>
    <property type="match status" value="1"/>
</dbReference>
<keyword evidence="3" id="KW-0238">DNA-binding</keyword>
<evidence type="ECO:0000256" key="4">
    <source>
        <dbReference type="ARBA" id="ARBA00023163"/>
    </source>
</evidence>
<dbReference type="AlphaFoldDB" id="A0A7M4DQU5"/>
<gene>
    <name evidence="6" type="primary">benM_1</name>
    <name evidence="6" type="ORF">HALOF300_04536</name>
</gene>
<accession>A0A7M4DQU5</accession>
<evidence type="ECO:0000256" key="3">
    <source>
        <dbReference type="ARBA" id="ARBA00023125"/>
    </source>
</evidence>
<keyword evidence="7" id="KW-1185">Reference proteome</keyword>
<evidence type="ECO:0000259" key="5">
    <source>
        <dbReference type="PROSITE" id="PS50931"/>
    </source>
</evidence>
<evidence type="ECO:0000313" key="7">
    <source>
        <dbReference type="Proteomes" id="UP000419743"/>
    </source>
</evidence>
<dbReference type="SUPFAM" id="SSF46785">
    <property type="entry name" value="Winged helix' DNA-binding domain"/>
    <property type="match status" value="1"/>
</dbReference>
<protein>
    <submittedName>
        <fullName evidence="6">HTH-type transcriptional regulator BenM</fullName>
    </submittedName>
</protein>